<evidence type="ECO:0000256" key="4">
    <source>
        <dbReference type="ARBA" id="ARBA00022842"/>
    </source>
</evidence>
<dbReference type="GO" id="GO:0045337">
    <property type="term" value="P:farnesyl diphosphate biosynthetic process"/>
    <property type="evidence" value="ECO:0007669"/>
    <property type="project" value="TreeGrafter"/>
</dbReference>
<evidence type="ECO:0000256" key="5">
    <source>
        <dbReference type="ARBA" id="ARBA00033740"/>
    </source>
</evidence>
<evidence type="ECO:0000256" key="6">
    <source>
        <dbReference type="RuleBase" id="RU004466"/>
    </source>
</evidence>
<keyword evidence="2 6" id="KW-0808">Transferase</keyword>
<keyword evidence="8" id="KW-1185">Reference proteome</keyword>
<dbReference type="GO" id="GO:0004161">
    <property type="term" value="F:dimethylallyltranstransferase activity"/>
    <property type="evidence" value="ECO:0007669"/>
    <property type="project" value="TreeGrafter"/>
</dbReference>
<dbReference type="EMBL" id="JAVRBK010000008">
    <property type="protein sequence ID" value="KAK5639793.1"/>
    <property type="molecule type" value="Genomic_DNA"/>
</dbReference>
<dbReference type="GO" id="GO:0004337">
    <property type="term" value="F:(2E,6E)-farnesyl diphosphate synthase activity"/>
    <property type="evidence" value="ECO:0007669"/>
    <property type="project" value="TreeGrafter"/>
</dbReference>
<evidence type="ECO:0008006" key="9">
    <source>
        <dbReference type="Google" id="ProtNLM"/>
    </source>
</evidence>
<dbReference type="CDD" id="cd00867">
    <property type="entry name" value="Trans_IPPS"/>
    <property type="match status" value="1"/>
</dbReference>
<keyword evidence="3" id="KW-0479">Metal-binding</keyword>
<dbReference type="PANTHER" id="PTHR11525">
    <property type="entry name" value="FARNESYL-PYROPHOSPHATE SYNTHETASE"/>
    <property type="match status" value="1"/>
</dbReference>
<gene>
    <name evidence="7" type="ORF">RI129_010604</name>
</gene>
<comment type="cofactor">
    <cofactor evidence="1">
        <name>Mg(2+)</name>
        <dbReference type="ChEBI" id="CHEBI:18420"/>
    </cofactor>
</comment>
<dbReference type="GO" id="GO:0005737">
    <property type="term" value="C:cytoplasm"/>
    <property type="evidence" value="ECO:0007669"/>
    <property type="project" value="TreeGrafter"/>
</dbReference>
<comment type="caution">
    <text evidence="7">The sequence shown here is derived from an EMBL/GenBank/DDBJ whole genome shotgun (WGS) entry which is preliminary data.</text>
</comment>
<proteinExistence type="inferred from homology"/>
<dbReference type="InterPro" id="IPR000092">
    <property type="entry name" value="Polyprenyl_synt"/>
</dbReference>
<dbReference type="PANTHER" id="PTHR11525:SF0">
    <property type="entry name" value="FARNESYL PYROPHOSPHATE SYNTHASE"/>
    <property type="match status" value="1"/>
</dbReference>
<accession>A0AAN7V3L9</accession>
<name>A0AAN7V3L9_9COLE</name>
<comment type="pathway">
    <text evidence="5">Pheromone biosynthesis.</text>
</comment>
<comment type="similarity">
    <text evidence="6">Belongs to the FPP/GGPP synthase family.</text>
</comment>
<dbReference type="GO" id="GO:0042811">
    <property type="term" value="P:pheromone biosynthetic process"/>
    <property type="evidence" value="ECO:0007669"/>
    <property type="project" value="UniProtKB-ARBA"/>
</dbReference>
<evidence type="ECO:0000256" key="1">
    <source>
        <dbReference type="ARBA" id="ARBA00001946"/>
    </source>
</evidence>
<organism evidence="7 8">
    <name type="scientific">Pyrocoelia pectoralis</name>
    <dbReference type="NCBI Taxonomy" id="417401"/>
    <lineage>
        <taxon>Eukaryota</taxon>
        <taxon>Metazoa</taxon>
        <taxon>Ecdysozoa</taxon>
        <taxon>Arthropoda</taxon>
        <taxon>Hexapoda</taxon>
        <taxon>Insecta</taxon>
        <taxon>Pterygota</taxon>
        <taxon>Neoptera</taxon>
        <taxon>Endopterygota</taxon>
        <taxon>Coleoptera</taxon>
        <taxon>Polyphaga</taxon>
        <taxon>Elateriformia</taxon>
        <taxon>Elateroidea</taxon>
        <taxon>Lampyridae</taxon>
        <taxon>Lampyrinae</taxon>
        <taxon>Pyrocoelia</taxon>
    </lineage>
</organism>
<reference evidence="7 8" key="1">
    <citation type="journal article" date="2024" name="Insects">
        <title>An Improved Chromosome-Level Genome Assembly of the Firefly Pyrocoelia pectoralis.</title>
        <authorList>
            <person name="Fu X."/>
            <person name="Meyer-Rochow V.B."/>
            <person name="Ballantyne L."/>
            <person name="Zhu X."/>
        </authorList>
    </citation>
    <scope>NUCLEOTIDE SEQUENCE [LARGE SCALE GENOMIC DNA]</scope>
    <source>
        <strain evidence="7">XCY_ONT2</strain>
    </source>
</reference>
<dbReference type="SUPFAM" id="SSF48576">
    <property type="entry name" value="Terpenoid synthases"/>
    <property type="match status" value="1"/>
</dbReference>
<evidence type="ECO:0000256" key="2">
    <source>
        <dbReference type="ARBA" id="ARBA00022679"/>
    </source>
</evidence>
<evidence type="ECO:0000313" key="8">
    <source>
        <dbReference type="Proteomes" id="UP001329430"/>
    </source>
</evidence>
<sequence length="387" mass="44101">MFLYSKITRRFSSKIATTLATAGKLGKATNIVEQPHDLLGKDTVELLMSQYAFAVRDSLPRTDPELYNAIKRFDDMCYHTGPERELVTNTILLNAYKGFELPENLTPANLKMAAMLGWAFENLVVVTFLSDDIIDNSSVRWKKPSWYTLPNIGLTTLLDMRQVTMGAFALLRKYLKDHPSYKHLHGILSDFQYLMYIGQSLDFIGSSLFKRTRDAHFLSMQRILATTYHKTTATLYLLPILAAAYLAKLDPQIVFKSRSIIKSLGVHRQAQNDMRDLCGDFNNIGKTTGTDIAGGVCTWITGTLFQFGSEEQKNVLLHNYGRPERECQEEVYRVLKEFGIVERYRNYTKEVVAECNEHTSTVAHPGTAKILNLLLEQHVNIDENFYL</sequence>
<dbReference type="InterPro" id="IPR008949">
    <property type="entry name" value="Isoprenoid_synthase_dom_sf"/>
</dbReference>
<dbReference type="InterPro" id="IPR039702">
    <property type="entry name" value="FPS1-like"/>
</dbReference>
<dbReference type="AlphaFoldDB" id="A0AAN7V3L9"/>
<evidence type="ECO:0000256" key="3">
    <source>
        <dbReference type="ARBA" id="ARBA00022723"/>
    </source>
</evidence>
<keyword evidence="4" id="KW-0460">Magnesium</keyword>
<dbReference type="Gene3D" id="1.10.600.10">
    <property type="entry name" value="Farnesyl Diphosphate Synthase"/>
    <property type="match status" value="1"/>
</dbReference>
<dbReference type="GO" id="GO:0046872">
    <property type="term" value="F:metal ion binding"/>
    <property type="evidence" value="ECO:0007669"/>
    <property type="project" value="UniProtKB-KW"/>
</dbReference>
<evidence type="ECO:0000313" key="7">
    <source>
        <dbReference type="EMBL" id="KAK5639793.1"/>
    </source>
</evidence>
<dbReference type="Proteomes" id="UP001329430">
    <property type="component" value="Chromosome 8"/>
</dbReference>
<dbReference type="Pfam" id="PF00348">
    <property type="entry name" value="polyprenyl_synt"/>
    <property type="match status" value="1"/>
</dbReference>
<protein>
    <recommendedName>
        <fullName evidence="9">Farnesyl diphosphate synthase</fullName>
    </recommendedName>
</protein>